<dbReference type="InterPro" id="IPR002645">
    <property type="entry name" value="STAS_dom"/>
</dbReference>
<dbReference type="Proteomes" id="UP000264702">
    <property type="component" value="Unassembled WGS sequence"/>
</dbReference>
<sequence length="113" mass="12468">MSNEPLTIETAEGSTEATRILTLAGPLILSNIFDLQEDLRNHPAPTTIIDLSQVPYMDSAGMGVLINFYVSCQKHGRRLIVVAPNYRVIELFRLTRVDTLITIAASLEEAKAL</sequence>
<feature type="domain" description="STAS" evidence="3">
    <location>
        <begin position="20"/>
        <end position="113"/>
    </location>
</feature>
<name>A0A372INK0_9BACT</name>
<dbReference type="SUPFAM" id="SSF52091">
    <property type="entry name" value="SpoIIaa-like"/>
    <property type="match status" value="1"/>
</dbReference>
<dbReference type="Pfam" id="PF01740">
    <property type="entry name" value="STAS"/>
    <property type="match status" value="1"/>
</dbReference>
<dbReference type="PANTHER" id="PTHR33495">
    <property type="entry name" value="ANTI-SIGMA FACTOR ANTAGONIST TM_1081-RELATED-RELATED"/>
    <property type="match status" value="1"/>
</dbReference>
<dbReference type="InterPro" id="IPR036513">
    <property type="entry name" value="STAS_dom_sf"/>
</dbReference>
<evidence type="ECO:0000313" key="5">
    <source>
        <dbReference type="Proteomes" id="UP000264702"/>
    </source>
</evidence>
<gene>
    <name evidence="4" type="ORF">D0Y96_13865</name>
</gene>
<dbReference type="NCBIfam" id="TIGR00377">
    <property type="entry name" value="ant_ant_sig"/>
    <property type="match status" value="1"/>
</dbReference>
<dbReference type="CDD" id="cd07043">
    <property type="entry name" value="STAS_anti-anti-sigma_factors"/>
    <property type="match status" value="1"/>
</dbReference>
<comment type="similarity">
    <text evidence="1 2">Belongs to the anti-sigma-factor antagonist family.</text>
</comment>
<dbReference type="Gene3D" id="3.30.750.24">
    <property type="entry name" value="STAS domain"/>
    <property type="match status" value="1"/>
</dbReference>
<comment type="caution">
    <text evidence="4">The sequence shown here is derived from an EMBL/GenBank/DDBJ whole genome shotgun (WGS) entry which is preliminary data.</text>
</comment>
<dbReference type="AlphaFoldDB" id="A0A372INK0"/>
<dbReference type="PROSITE" id="PS50801">
    <property type="entry name" value="STAS"/>
    <property type="match status" value="1"/>
</dbReference>
<dbReference type="GO" id="GO:0043856">
    <property type="term" value="F:anti-sigma factor antagonist activity"/>
    <property type="evidence" value="ECO:0007669"/>
    <property type="project" value="InterPro"/>
</dbReference>
<dbReference type="InterPro" id="IPR003658">
    <property type="entry name" value="Anti-sigma_ant"/>
</dbReference>
<evidence type="ECO:0000256" key="2">
    <source>
        <dbReference type="RuleBase" id="RU003749"/>
    </source>
</evidence>
<proteinExistence type="inferred from homology"/>
<keyword evidence="5" id="KW-1185">Reference proteome</keyword>
<dbReference type="RefSeq" id="WP_117300843.1">
    <property type="nucleotide sequence ID" value="NZ_QVQT02000004.1"/>
</dbReference>
<evidence type="ECO:0000256" key="1">
    <source>
        <dbReference type="ARBA" id="ARBA00009013"/>
    </source>
</evidence>
<protein>
    <recommendedName>
        <fullName evidence="2">Anti-sigma factor antagonist</fullName>
    </recommendedName>
</protein>
<organism evidence="4 5">
    <name type="scientific">Paracidobacterium acidisoli</name>
    <dbReference type="NCBI Taxonomy" id="2303751"/>
    <lineage>
        <taxon>Bacteria</taxon>
        <taxon>Pseudomonadati</taxon>
        <taxon>Acidobacteriota</taxon>
        <taxon>Terriglobia</taxon>
        <taxon>Terriglobales</taxon>
        <taxon>Acidobacteriaceae</taxon>
        <taxon>Paracidobacterium</taxon>
    </lineage>
</organism>
<evidence type="ECO:0000313" key="4">
    <source>
        <dbReference type="EMBL" id="RFU16458.1"/>
    </source>
</evidence>
<reference evidence="4 5" key="1">
    <citation type="submission" date="2018-08" db="EMBL/GenBank/DDBJ databases">
        <title>Acidipila sp. 4G-K13, an acidobacterium isolated from forest soil.</title>
        <authorList>
            <person name="Gao Z.-H."/>
            <person name="Qiu L.-H."/>
        </authorList>
    </citation>
    <scope>NUCLEOTIDE SEQUENCE [LARGE SCALE GENOMIC DNA]</scope>
    <source>
        <strain evidence="4 5">4G-K13</strain>
    </source>
</reference>
<evidence type="ECO:0000259" key="3">
    <source>
        <dbReference type="PROSITE" id="PS50801"/>
    </source>
</evidence>
<dbReference type="PANTHER" id="PTHR33495:SF2">
    <property type="entry name" value="ANTI-SIGMA FACTOR ANTAGONIST TM_1081-RELATED"/>
    <property type="match status" value="1"/>
</dbReference>
<accession>A0A372INK0</accession>
<dbReference type="OrthoDB" id="129620at2"/>
<dbReference type="EMBL" id="QVQT01000004">
    <property type="protein sequence ID" value="RFU16458.1"/>
    <property type="molecule type" value="Genomic_DNA"/>
</dbReference>